<gene>
    <name evidence="1" type="ORF">CLRAG_38810</name>
</gene>
<comment type="caution">
    <text evidence="1">The sequence shown here is derived from an EMBL/GenBank/DDBJ whole genome shotgun (WGS) entry which is preliminary data.</text>
</comment>
<evidence type="ECO:0000313" key="2">
    <source>
        <dbReference type="Proteomes" id="UP000093954"/>
    </source>
</evidence>
<organism evidence="1 2">
    <name type="scientific">Clostridium ragsdalei P11</name>
    <dbReference type="NCBI Taxonomy" id="1353534"/>
    <lineage>
        <taxon>Bacteria</taxon>
        <taxon>Bacillati</taxon>
        <taxon>Bacillota</taxon>
        <taxon>Clostridia</taxon>
        <taxon>Eubacteriales</taxon>
        <taxon>Clostridiaceae</taxon>
        <taxon>Clostridium</taxon>
    </lineage>
</organism>
<reference evidence="1 2" key="1">
    <citation type="journal article" date="2012" name="Front. Microbiol.">
        <title>Draft Genome Sequence of the Virulent Strain 01-B526 of the Fish Pathogen Aeromonas salmonicida.</title>
        <authorList>
            <person name="Charette S.J."/>
            <person name="Brochu F."/>
            <person name="Boyle B."/>
            <person name="Filion G."/>
            <person name="Tanaka K.H."/>
            <person name="Derome N."/>
        </authorList>
    </citation>
    <scope>NUCLEOTIDE SEQUENCE [LARGE SCALE GENOMIC DNA]</scope>
    <source>
        <strain evidence="1 2">P11</strain>
    </source>
</reference>
<dbReference type="AlphaFoldDB" id="A0A1A6AIK0"/>
<name>A0A1A6AIK0_9CLOT</name>
<evidence type="ECO:0000313" key="1">
    <source>
        <dbReference type="EMBL" id="OBR89904.1"/>
    </source>
</evidence>
<keyword evidence="2" id="KW-1185">Reference proteome</keyword>
<protein>
    <submittedName>
        <fullName evidence="1">Uncharacterized protein</fullName>
    </submittedName>
</protein>
<dbReference type="EMBL" id="LROS01000077">
    <property type="protein sequence ID" value="OBR89904.1"/>
    <property type="molecule type" value="Genomic_DNA"/>
</dbReference>
<accession>A0A1A6AIK0</accession>
<dbReference type="RefSeq" id="WP_065079887.1">
    <property type="nucleotide sequence ID" value="NZ_LROS01000077.1"/>
</dbReference>
<dbReference type="PATRIC" id="fig|1353534.3.peg.3953"/>
<sequence length="70" mass="7753">MYISSTLTGVGFADSNYEKGATYRSAIMYLVATNGIYFADTLSEIGRIGLDNHLSILRDNLHPNELDKSH</sequence>
<dbReference type="Proteomes" id="UP000093954">
    <property type="component" value="Unassembled WGS sequence"/>
</dbReference>
<proteinExistence type="predicted"/>